<dbReference type="PROSITE" id="PS00584">
    <property type="entry name" value="PFKB_KINASES_2"/>
    <property type="match status" value="1"/>
</dbReference>
<dbReference type="GO" id="GO:0008662">
    <property type="term" value="F:1-phosphofructokinase activity"/>
    <property type="evidence" value="ECO:0007669"/>
    <property type="project" value="UniProtKB-EC"/>
</dbReference>
<keyword evidence="2 6" id="KW-0808">Transferase</keyword>
<feature type="domain" description="Carbohydrate kinase PfkB" evidence="7">
    <location>
        <begin position="8"/>
        <end position="309"/>
    </location>
</feature>
<comment type="similarity">
    <text evidence="1">Belongs to the carbohydrate kinase PfkB family.</text>
</comment>
<dbReference type="InterPro" id="IPR029056">
    <property type="entry name" value="Ribokinase-like"/>
</dbReference>
<dbReference type="PANTHER" id="PTHR46566">
    <property type="entry name" value="1-PHOSPHOFRUCTOKINASE-RELATED"/>
    <property type="match status" value="1"/>
</dbReference>
<dbReference type="RefSeq" id="WP_047253247.1">
    <property type="nucleotide sequence ID" value="NZ_CP011545.1"/>
</dbReference>
<reference evidence="9" key="2">
    <citation type="submission" date="2015-05" db="EMBL/GenBank/DDBJ databases">
        <title>Complete genome sequence of Corynebacterium testudinoris DSM 44614, recovered from necrotic lesions in the mouth of a tortoise.</title>
        <authorList>
            <person name="Ruckert C."/>
            <person name="Albersmeier A."/>
            <person name="Winkler A."/>
            <person name="Tauch A."/>
        </authorList>
    </citation>
    <scope>NUCLEOTIDE SEQUENCE [LARGE SCALE GENOMIC DNA]</scope>
    <source>
        <strain evidence="9">DSM 44614</strain>
    </source>
</reference>
<reference evidence="8 9" key="1">
    <citation type="journal article" date="2015" name="Genome Announc.">
        <title>Complete Genome Sequence of the Type Strain Corynebacterium testudinoris DSM 44614, Recovered from Necrotic Lesions in the Mouth of a Tortoise.</title>
        <authorList>
            <person name="Ruckert C."/>
            <person name="Kriete M."/>
            <person name="Jaenicke S."/>
            <person name="Winkler A."/>
            <person name="Tauch A."/>
        </authorList>
    </citation>
    <scope>NUCLEOTIDE SEQUENCE [LARGE SCALE GENOMIC DNA]</scope>
    <source>
        <strain evidence="8 9">DSM 44614</strain>
    </source>
</reference>
<gene>
    <name evidence="8" type="ORF">CTEST_07760</name>
</gene>
<dbReference type="EMBL" id="CP011545">
    <property type="protein sequence ID" value="AKK08982.1"/>
    <property type="molecule type" value="Genomic_DNA"/>
</dbReference>
<name>A0A0G3HCT3_9CORY</name>
<dbReference type="PIRSF" id="PIRSF000535">
    <property type="entry name" value="1PFK/6PFK/LacC"/>
    <property type="match status" value="1"/>
</dbReference>
<evidence type="ECO:0000256" key="4">
    <source>
        <dbReference type="ARBA" id="ARBA00022777"/>
    </source>
</evidence>
<dbReference type="PANTHER" id="PTHR46566:SF2">
    <property type="entry name" value="ATP-DEPENDENT 6-PHOSPHOFRUCTOKINASE ISOZYME 2"/>
    <property type="match status" value="1"/>
</dbReference>
<dbReference type="KEGG" id="cted:CTEST_07760"/>
<dbReference type="Pfam" id="PF00294">
    <property type="entry name" value="PfkB"/>
    <property type="match status" value="1"/>
</dbReference>
<evidence type="ECO:0000256" key="6">
    <source>
        <dbReference type="PIRNR" id="PIRNR000535"/>
    </source>
</evidence>
<protein>
    <submittedName>
        <fullName evidence="8">Hexose kinase, 1-phosphofructokinase family</fullName>
        <ecNumber evidence="8">2.7.1.56</ecNumber>
    </submittedName>
</protein>
<evidence type="ECO:0000256" key="1">
    <source>
        <dbReference type="ARBA" id="ARBA00010688"/>
    </source>
</evidence>
<dbReference type="Proteomes" id="UP000035540">
    <property type="component" value="Chromosome"/>
</dbReference>
<dbReference type="AlphaFoldDB" id="A0A0G3HCT3"/>
<dbReference type="GO" id="GO:0005829">
    <property type="term" value="C:cytosol"/>
    <property type="evidence" value="ECO:0007669"/>
    <property type="project" value="TreeGrafter"/>
</dbReference>
<dbReference type="STRING" id="136857.CTEST_07760"/>
<dbReference type="OrthoDB" id="9801219at2"/>
<proteinExistence type="inferred from homology"/>
<dbReference type="PATRIC" id="fig|136857.5.peg.1542"/>
<accession>A0A0G3HCT3</accession>
<dbReference type="EC" id="2.7.1.56" evidence="8"/>
<evidence type="ECO:0000259" key="7">
    <source>
        <dbReference type="Pfam" id="PF00294"/>
    </source>
</evidence>
<dbReference type="InterPro" id="IPR011611">
    <property type="entry name" value="PfkB_dom"/>
</dbReference>
<sequence length="325" mass="32946">MIVTLTPNPSIDATMELDTPLQRGHVIRPVSISQVAGGKGINVSHALLLAGVDSIALFPADEGDPFVALLTKTGIPFRSVHVAESVRINTTLTESDGTTTKINGAGASLDSAARTHVEESLLSLLAGEVTCLVLAGSLPPGVPIDWYTDLIGLVRTSFPDLPIAVDTSDEAIASLGRRLGTAAPTLIKPNGLELGQMVGADGEAIEASASAGDFLPAVRAGRQVVDRGVAEVLVTLGSAGAALITKAGAWVATPPPIDVVSTVGAGDSSLAGYLIARSEGAQPAECLQRAVAYGSAAAGLPGTTIPSPSQLNMAGTTVRDLSHEI</sequence>
<evidence type="ECO:0000256" key="2">
    <source>
        <dbReference type="ARBA" id="ARBA00022679"/>
    </source>
</evidence>
<dbReference type="CDD" id="cd01164">
    <property type="entry name" value="FruK_PfkB_like"/>
    <property type="match status" value="1"/>
</dbReference>
<dbReference type="Gene3D" id="3.40.1190.20">
    <property type="match status" value="1"/>
</dbReference>
<dbReference type="SUPFAM" id="SSF53613">
    <property type="entry name" value="Ribokinase-like"/>
    <property type="match status" value="1"/>
</dbReference>
<keyword evidence="3" id="KW-0547">Nucleotide-binding</keyword>
<organism evidence="8 9">
    <name type="scientific">Corynebacterium testudinoris</name>
    <dbReference type="NCBI Taxonomy" id="136857"/>
    <lineage>
        <taxon>Bacteria</taxon>
        <taxon>Bacillati</taxon>
        <taxon>Actinomycetota</taxon>
        <taxon>Actinomycetes</taxon>
        <taxon>Mycobacteriales</taxon>
        <taxon>Corynebacteriaceae</taxon>
        <taxon>Corynebacterium</taxon>
    </lineage>
</organism>
<keyword evidence="9" id="KW-1185">Reference proteome</keyword>
<dbReference type="GO" id="GO:0005524">
    <property type="term" value="F:ATP binding"/>
    <property type="evidence" value="ECO:0007669"/>
    <property type="project" value="UniProtKB-KW"/>
</dbReference>
<dbReference type="InterPro" id="IPR002173">
    <property type="entry name" value="Carboh/pur_kinase_PfkB_CS"/>
</dbReference>
<evidence type="ECO:0000313" key="9">
    <source>
        <dbReference type="Proteomes" id="UP000035540"/>
    </source>
</evidence>
<evidence type="ECO:0000256" key="5">
    <source>
        <dbReference type="ARBA" id="ARBA00022840"/>
    </source>
</evidence>
<dbReference type="InterPro" id="IPR017583">
    <property type="entry name" value="Tagatose/fructose_Pkinase"/>
</dbReference>
<keyword evidence="5" id="KW-0067">ATP-binding</keyword>
<evidence type="ECO:0000313" key="8">
    <source>
        <dbReference type="EMBL" id="AKK08982.1"/>
    </source>
</evidence>
<evidence type="ECO:0000256" key="3">
    <source>
        <dbReference type="ARBA" id="ARBA00022741"/>
    </source>
</evidence>
<keyword evidence="4 8" id="KW-0418">Kinase</keyword>
<dbReference type="NCBIfam" id="TIGR03168">
    <property type="entry name" value="1-PFK"/>
    <property type="match status" value="1"/>
</dbReference>